<evidence type="ECO:0000313" key="1">
    <source>
        <dbReference type="EMBL" id="KAH9413640.1"/>
    </source>
</evidence>
<reference evidence="1 2" key="1">
    <citation type="journal article" date="2018" name="J. Allergy Clin. Immunol.">
        <title>High-quality assembly of Dermatophagoides pteronyssinus genome and transcriptome reveals a wide range of novel allergens.</title>
        <authorList>
            <person name="Liu X.Y."/>
            <person name="Yang K.Y."/>
            <person name="Wang M.Q."/>
            <person name="Kwok J.S."/>
            <person name="Zeng X."/>
            <person name="Yang Z."/>
            <person name="Xiao X.J."/>
            <person name="Lau C.P."/>
            <person name="Li Y."/>
            <person name="Huang Z.M."/>
            <person name="Ba J.G."/>
            <person name="Yim A.K."/>
            <person name="Ouyang C.Y."/>
            <person name="Ngai S.M."/>
            <person name="Chan T.F."/>
            <person name="Leung E.L."/>
            <person name="Liu L."/>
            <person name="Liu Z.G."/>
            <person name="Tsui S.K."/>
        </authorList>
    </citation>
    <scope>NUCLEOTIDE SEQUENCE [LARGE SCALE GENOMIC DNA]</scope>
    <source>
        <strain evidence="1">Derp</strain>
    </source>
</reference>
<reference evidence="1 2" key="2">
    <citation type="journal article" date="2022" name="Mol. Biol. Evol.">
        <title>Comparative Genomics Reveals Insights into the Divergent Evolution of Astigmatic Mites and Household Pest Adaptations.</title>
        <authorList>
            <person name="Xiong Q."/>
            <person name="Wan A.T."/>
            <person name="Liu X."/>
            <person name="Fung C.S."/>
            <person name="Xiao X."/>
            <person name="Malainual N."/>
            <person name="Hou J."/>
            <person name="Wang L."/>
            <person name="Wang M."/>
            <person name="Yang K.Y."/>
            <person name="Cui Y."/>
            <person name="Leung E.L."/>
            <person name="Nong W."/>
            <person name="Shin S.K."/>
            <person name="Au S.W."/>
            <person name="Jeong K.Y."/>
            <person name="Chew F.T."/>
            <person name="Hui J.H."/>
            <person name="Leung T.F."/>
            <person name="Tungtrongchitr A."/>
            <person name="Zhong N."/>
            <person name="Liu Z."/>
            <person name="Tsui S.K."/>
        </authorList>
    </citation>
    <scope>NUCLEOTIDE SEQUENCE [LARGE SCALE GENOMIC DNA]</scope>
    <source>
        <strain evidence="1">Derp</strain>
    </source>
</reference>
<keyword evidence="2" id="KW-1185">Reference proteome</keyword>
<proteinExistence type="predicted"/>
<comment type="caution">
    <text evidence="1">The sequence shown here is derived from an EMBL/GenBank/DDBJ whole genome shotgun (WGS) entry which is preliminary data.</text>
</comment>
<evidence type="ECO:0000313" key="2">
    <source>
        <dbReference type="Proteomes" id="UP000887458"/>
    </source>
</evidence>
<organism evidence="1 2">
    <name type="scientific">Dermatophagoides pteronyssinus</name>
    <name type="common">European house dust mite</name>
    <dbReference type="NCBI Taxonomy" id="6956"/>
    <lineage>
        <taxon>Eukaryota</taxon>
        <taxon>Metazoa</taxon>
        <taxon>Ecdysozoa</taxon>
        <taxon>Arthropoda</taxon>
        <taxon>Chelicerata</taxon>
        <taxon>Arachnida</taxon>
        <taxon>Acari</taxon>
        <taxon>Acariformes</taxon>
        <taxon>Sarcoptiformes</taxon>
        <taxon>Astigmata</taxon>
        <taxon>Psoroptidia</taxon>
        <taxon>Analgoidea</taxon>
        <taxon>Pyroglyphidae</taxon>
        <taxon>Dermatophagoidinae</taxon>
        <taxon>Dermatophagoides</taxon>
    </lineage>
</organism>
<gene>
    <name evidence="1" type="ORF">DERP_009341</name>
</gene>
<name>A0ABQ8IU97_DERPT</name>
<protein>
    <submittedName>
        <fullName evidence="1">Uncharacterized protein</fullName>
    </submittedName>
</protein>
<dbReference type="EMBL" id="NJHN03000120">
    <property type="protein sequence ID" value="KAH9413640.1"/>
    <property type="molecule type" value="Genomic_DNA"/>
</dbReference>
<dbReference type="Proteomes" id="UP000887458">
    <property type="component" value="Unassembled WGS sequence"/>
</dbReference>
<sequence>MYMATADVESAIIVVELDLLPTTFDVDIDDDGDIDIDDTNGGNTPGGPCCNEFGGNGGCPGIRFGGGGCGIPDELITELADDTGGIGIGGGAPGGNLAPGGKPCGGRIGGAFGGRIAANAAGGTKALLALNAAAINRTFSLCLRPLQ</sequence>
<accession>A0ABQ8IU97</accession>